<evidence type="ECO:0000256" key="1">
    <source>
        <dbReference type="SAM" id="MobiDB-lite"/>
    </source>
</evidence>
<dbReference type="Pfam" id="PF17667">
    <property type="entry name" value="Pkinase_fungal"/>
    <property type="match status" value="1"/>
</dbReference>
<organism evidence="3 4">
    <name type="scientific">Dichomitus squalens</name>
    <dbReference type="NCBI Taxonomy" id="114155"/>
    <lineage>
        <taxon>Eukaryota</taxon>
        <taxon>Fungi</taxon>
        <taxon>Dikarya</taxon>
        <taxon>Basidiomycota</taxon>
        <taxon>Agaricomycotina</taxon>
        <taxon>Agaricomycetes</taxon>
        <taxon>Polyporales</taxon>
        <taxon>Polyporaceae</taxon>
        <taxon>Dichomitus</taxon>
    </lineage>
</organism>
<feature type="region of interest" description="Disordered" evidence="1">
    <location>
        <begin position="904"/>
        <end position="970"/>
    </location>
</feature>
<protein>
    <recommendedName>
        <fullName evidence="2">Fungal-type protein kinase domain-containing protein</fullName>
    </recommendedName>
</protein>
<dbReference type="InterPro" id="IPR008266">
    <property type="entry name" value="Tyr_kinase_AS"/>
</dbReference>
<keyword evidence="4" id="KW-1185">Reference proteome</keyword>
<feature type="compositionally biased region" description="Basic and acidic residues" evidence="1">
    <location>
        <begin position="961"/>
        <end position="970"/>
    </location>
</feature>
<dbReference type="InterPro" id="IPR011009">
    <property type="entry name" value="Kinase-like_dom_sf"/>
</dbReference>
<feature type="compositionally biased region" description="Basic and acidic residues" evidence="1">
    <location>
        <begin position="720"/>
        <end position="736"/>
    </location>
</feature>
<evidence type="ECO:0000313" key="3">
    <source>
        <dbReference type="EMBL" id="TBU56638.1"/>
    </source>
</evidence>
<dbReference type="Gene3D" id="1.10.510.10">
    <property type="entry name" value="Transferase(Phosphotransferase) domain 1"/>
    <property type="match status" value="1"/>
</dbReference>
<feature type="region of interest" description="Disordered" evidence="1">
    <location>
        <begin position="837"/>
        <end position="888"/>
    </location>
</feature>
<evidence type="ECO:0000313" key="4">
    <source>
        <dbReference type="Proteomes" id="UP000292082"/>
    </source>
</evidence>
<name>A0A4V2K7L6_9APHY</name>
<accession>A0A4V2K7L6</accession>
<dbReference type="PANTHER" id="PTHR38248">
    <property type="entry name" value="FUNK1 6"/>
    <property type="match status" value="1"/>
</dbReference>
<dbReference type="SUPFAM" id="SSF56112">
    <property type="entry name" value="Protein kinase-like (PK-like)"/>
    <property type="match status" value="1"/>
</dbReference>
<dbReference type="PANTHER" id="PTHR38248:SF2">
    <property type="entry name" value="FUNK1 11"/>
    <property type="match status" value="1"/>
</dbReference>
<dbReference type="AlphaFoldDB" id="A0A4V2K7L6"/>
<feature type="compositionally biased region" description="Basic residues" evidence="1">
    <location>
        <begin position="950"/>
        <end position="960"/>
    </location>
</feature>
<dbReference type="InterPro" id="IPR040976">
    <property type="entry name" value="Pkinase_fungal"/>
</dbReference>
<gene>
    <name evidence="3" type="ORF">BD310DRAFT_604670</name>
</gene>
<evidence type="ECO:0000259" key="2">
    <source>
        <dbReference type="Pfam" id="PF17667"/>
    </source>
</evidence>
<dbReference type="EMBL" id="ML145148">
    <property type="protein sequence ID" value="TBU56638.1"/>
    <property type="molecule type" value="Genomic_DNA"/>
</dbReference>
<dbReference type="GO" id="GO:0004672">
    <property type="term" value="F:protein kinase activity"/>
    <property type="evidence" value="ECO:0007669"/>
    <property type="project" value="InterPro"/>
</dbReference>
<feature type="compositionally biased region" description="Low complexity" evidence="1">
    <location>
        <begin position="868"/>
        <end position="888"/>
    </location>
</feature>
<feature type="compositionally biased region" description="Basic and acidic residues" evidence="1">
    <location>
        <begin position="750"/>
        <end position="776"/>
    </location>
</feature>
<dbReference type="Proteomes" id="UP000292082">
    <property type="component" value="Unassembled WGS sequence"/>
</dbReference>
<dbReference type="PROSITE" id="PS00109">
    <property type="entry name" value="PROTEIN_KINASE_TYR"/>
    <property type="match status" value="1"/>
</dbReference>
<feature type="domain" description="Fungal-type protein kinase" evidence="2">
    <location>
        <begin position="143"/>
        <end position="622"/>
    </location>
</feature>
<feature type="region of interest" description="Disordered" evidence="1">
    <location>
        <begin position="718"/>
        <end position="809"/>
    </location>
</feature>
<sequence length="970" mass="108034">MSISTSCFSSSFLCSGSSGTRIGDPDVLEGWKNELRHKLNLSDDTGIDFLGKYVPSSTPYTCADVSGKEFDAFKPVKGGEVETYPSFIEGLNALVASFPDQKRLSFFDCHTQFQRFPYADFATNHHKSYPDIAVSFPGQVLDAETSHPDWSRFSMIVELKAENEDPFRGKGLQYCKTLVQLAVNARNLLHAHSLLAAFVVGVYGNMVRIARFDHAGAIFSQPLSLRVVDDLRIIQRFFWNFVHPNDGETVVGCDPTVRRLTPDDEEWLKHRLELAGVSSEGLWFSEARRAEVVNDDALGNADGSAAYILYKALDVNGRLFSRATTVWLGIRDTRSLANGRLVDPPVDSISAEDLKVRVVKDAWRQVVRRSEKDFYARLSRVPPAERVGVPSLICGGDLGEREVRQWESHLYGTSAPHKFPNHQNRLSGPASGTASSSIPPPSLSPRSAFDHNPVHRPMQQTFTWRQSRGPKYWHRERSHMRFVVDKIGRPLIQYRSTREMASAIRDGIRGHRVAMTRAGILHRDVSVNNILIVDDPAEQDQFTGFIHDFDYSSMSRDFPTANSASLSAVALSELLVGDDDGGELKERTGTFHFMSTRLVAGTLAHSPYHDLQSFYWVLLWIVLRHTDHTHPLGDKACPSIFQLGDENCVGAKVIWLSSPKCMDLSVRDNVPLTVLLREFGNLCLRKMFQDNDPLDYDEILAVFDKVLDSEEYRSLWPTDDAPKPYKLPDTRIKDELSSGQRRAHQRNSKRTREAQKARGTGSDRDTDIDYESRDFEPYDDDSEDHKVRMPPLPGHDGNPKFIGASDPGRLIETEPSFTLRSPNRNYDVSLIKAHQTEAIPDCSNSGDQPDDAPDSSPIQKAKRRKTGTQASASSTKASTTLVGTSGSTLAKRVSMRELNSLGQSAVNVESWRGPASNTRFGGGGAAGPSRVQPGRNERSIPLASSNARAGRARAARGRQRSGKEKAMRTE</sequence>
<feature type="region of interest" description="Disordered" evidence="1">
    <location>
        <begin position="413"/>
        <end position="461"/>
    </location>
</feature>
<proteinExistence type="predicted"/>
<feature type="compositionally biased region" description="Polar residues" evidence="1">
    <location>
        <begin position="421"/>
        <end position="434"/>
    </location>
</feature>
<reference evidence="3 4" key="1">
    <citation type="submission" date="2019-01" db="EMBL/GenBank/DDBJ databases">
        <title>Draft genome sequences of three monokaryotic isolates of the white-rot basidiomycete fungus Dichomitus squalens.</title>
        <authorList>
            <consortium name="DOE Joint Genome Institute"/>
            <person name="Lopez S.C."/>
            <person name="Andreopoulos B."/>
            <person name="Pangilinan J."/>
            <person name="Lipzen A."/>
            <person name="Riley R."/>
            <person name="Ahrendt S."/>
            <person name="Ng V."/>
            <person name="Barry K."/>
            <person name="Daum C."/>
            <person name="Grigoriev I.V."/>
            <person name="Hilden K.S."/>
            <person name="Makela M.R."/>
            <person name="de Vries R.P."/>
        </authorList>
    </citation>
    <scope>NUCLEOTIDE SEQUENCE [LARGE SCALE GENOMIC DNA]</scope>
    <source>
        <strain evidence="3 4">CBS 464.89</strain>
    </source>
</reference>